<evidence type="ECO:0000313" key="1">
    <source>
        <dbReference type="EMBL" id="MBC8531939.1"/>
    </source>
</evidence>
<comment type="caution">
    <text evidence="1">The sequence shown here is derived from an EMBL/GenBank/DDBJ whole genome shotgun (WGS) entry which is preliminary data.</text>
</comment>
<name>A0A926D5U0_9FIRM</name>
<dbReference type="Proteomes" id="UP000623172">
    <property type="component" value="Unassembled WGS sequence"/>
</dbReference>
<gene>
    <name evidence="1" type="ORF">H8696_08775</name>
</gene>
<reference evidence="1" key="1">
    <citation type="submission" date="2020-08" db="EMBL/GenBank/DDBJ databases">
        <title>Genome public.</title>
        <authorList>
            <person name="Liu C."/>
            <person name="Sun Q."/>
        </authorList>
    </citation>
    <scope>NUCLEOTIDE SEQUENCE</scope>
    <source>
        <strain evidence="1">NSJ-53</strain>
    </source>
</reference>
<evidence type="ECO:0000313" key="2">
    <source>
        <dbReference type="Proteomes" id="UP000623172"/>
    </source>
</evidence>
<organism evidence="1 2">
    <name type="scientific">Gehongia tenuis</name>
    <dbReference type="NCBI Taxonomy" id="2763655"/>
    <lineage>
        <taxon>Bacteria</taxon>
        <taxon>Bacillati</taxon>
        <taxon>Bacillota</taxon>
        <taxon>Clostridia</taxon>
        <taxon>Christensenellales</taxon>
        <taxon>Christensenellaceae</taxon>
        <taxon>Gehongia</taxon>
    </lineage>
</organism>
<dbReference type="AlphaFoldDB" id="A0A926D5U0"/>
<sequence length="128" mass="14777">MNVLESLGKGEMDDYELALSDLPRRWVTLKGRVYGVMMLEELGCTAKTAALLENYLEFYLGRDIRTTGLPRTAYYSKCSQHSDEMEYGLMRADTLEILSVYKLERCDDPERFDRAWKALWGKTEGNDS</sequence>
<dbReference type="EMBL" id="JACRSR010000003">
    <property type="protein sequence ID" value="MBC8531939.1"/>
    <property type="molecule type" value="Genomic_DNA"/>
</dbReference>
<proteinExistence type="predicted"/>
<keyword evidence="2" id="KW-1185">Reference proteome</keyword>
<accession>A0A926D5U0</accession>
<protein>
    <submittedName>
        <fullName evidence="1">Uncharacterized protein</fullName>
    </submittedName>
</protein>
<dbReference type="RefSeq" id="WP_249316762.1">
    <property type="nucleotide sequence ID" value="NZ_JACRSR010000003.1"/>
</dbReference>